<dbReference type="AlphaFoldDB" id="A0A9N7ZBF6"/>
<dbReference type="Proteomes" id="UP001153269">
    <property type="component" value="Unassembled WGS sequence"/>
</dbReference>
<evidence type="ECO:0000256" key="1">
    <source>
        <dbReference type="SAM" id="MobiDB-lite"/>
    </source>
</evidence>
<feature type="region of interest" description="Disordered" evidence="1">
    <location>
        <begin position="1"/>
        <end position="67"/>
    </location>
</feature>
<evidence type="ECO:0000313" key="2">
    <source>
        <dbReference type="EMBL" id="CAB1455609.1"/>
    </source>
</evidence>
<comment type="caution">
    <text evidence="2">The sequence shown here is derived from an EMBL/GenBank/DDBJ whole genome shotgun (WGS) entry which is preliminary data.</text>
</comment>
<reference evidence="2" key="1">
    <citation type="submission" date="2020-03" db="EMBL/GenBank/DDBJ databases">
        <authorList>
            <person name="Weist P."/>
        </authorList>
    </citation>
    <scope>NUCLEOTIDE SEQUENCE</scope>
</reference>
<protein>
    <submittedName>
        <fullName evidence="2">Uncharacterized protein</fullName>
    </submittedName>
</protein>
<sequence>MIEGMRKRGEKELERRVDGGGSVGGGGGGTLSLLANKRTPTILSSDMETASRTSGRRGKHSRTPREV</sequence>
<feature type="compositionally biased region" description="Basic residues" evidence="1">
    <location>
        <begin position="54"/>
        <end position="67"/>
    </location>
</feature>
<dbReference type="EMBL" id="CADEAL010004263">
    <property type="protein sequence ID" value="CAB1455609.1"/>
    <property type="molecule type" value="Genomic_DNA"/>
</dbReference>
<accession>A0A9N7ZBF6</accession>
<name>A0A9N7ZBF6_PLEPL</name>
<feature type="compositionally biased region" description="Basic and acidic residues" evidence="1">
    <location>
        <begin position="1"/>
        <end position="18"/>
    </location>
</feature>
<feature type="compositionally biased region" description="Polar residues" evidence="1">
    <location>
        <begin position="38"/>
        <end position="53"/>
    </location>
</feature>
<keyword evidence="3" id="KW-1185">Reference proteome</keyword>
<gene>
    <name evidence="2" type="ORF">PLEPLA_LOCUS43390</name>
</gene>
<organism evidence="2 3">
    <name type="scientific">Pleuronectes platessa</name>
    <name type="common">European plaice</name>
    <dbReference type="NCBI Taxonomy" id="8262"/>
    <lineage>
        <taxon>Eukaryota</taxon>
        <taxon>Metazoa</taxon>
        <taxon>Chordata</taxon>
        <taxon>Craniata</taxon>
        <taxon>Vertebrata</taxon>
        <taxon>Euteleostomi</taxon>
        <taxon>Actinopterygii</taxon>
        <taxon>Neopterygii</taxon>
        <taxon>Teleostei</taxon>
        <taxon>Neoteleostei</taxon>
        <taxon>Acanthomorphata</taxon>
        <taxon>Carangaria</taxon>
        <taxon>Pleuronectiformes</taxon>
        <taxon>Pleuronectoidei</taxon>
        <taxon>Pleuronectidae</taxon>
        <taxon>Pleuronectes</taxon>
    </lineage>
</organism>
<proteinExistence type="predicted"/>
<evidence type="ECO:0000313" key="3">
    <source>
        <dbReference type="Proteomes" id="UP001153269"/>
    </source>
</evidence>
<feature type="compositionally biased region" description="Gly residues" evidence="1">
    <location>
        <begin position="19"/>
        <end position="30"/>
    </location>
</feature>